<proteinExistence type="predicted"/>
<gene>
    <name evidence="1" type="ORF">UFOVP700_5</name>
</gene>
<sequence>MRARIPHPTTYLQVEILGQAVDLQWLPQRLMEDALGRCHTDLQEIHLRDNLSALQCLDVFLHEIFHYISDAQGLELTEQQVQVLGRAWAQLFQANTELLGFIAERTEEEDERRITRD</sequence>
<organism evidence="1">
    <name type="scientific">uncultured Caudovirales phage</name>
    <dbReference type="NCBI Taxonomy" id="2100421"/>
    <lineage>
        <taxon>Viruses</taxon>
        <taxon>Duplodnaviria</taxon>
        <taxon>Heunggongvirae</taxon>
        <taxon>Uroviricota</taxon>
        <taxon>Caudoviricetes</taxon>
        <taxon>Peduoviridae</taxon>
        <taxon>Maltschvirus</taxon>
        <taxon>Maltschvirus maltsch</taxon>
    </lineage>
</organism>
<dbReference type="EMBL" id="LR796671">
    <property type="protein sequence ID" value="CAB4158364.1"/>
    <property type="molecule type" value="Genomic_DNA"/>
</dbReference>
<name>A0A6J5NT58_9CAUD</name>
<evidence type="ECO:0000313" key="1">
    <source>
        <dbReference type="EMBL" id="CAB4158364.1"/>
    </source>
</evidence>
<protein>
    <submittedName>
        <fullName evidence="1">Uncharacterized protein</fullName>
    </submittedName>
</protein>
<accession>A0A6J5NT58</accession>
<reference evidence="1" key="1">
    <citation type="submission" date="2020-04" db="EMBL/GenBank/DDBJ databases">
        <authorList>
            <person name="Chiriac C."/>
            <person name="Salcher M."/>
            <person name="Ghai R."/>
            <person name="Kavagutti S V."/>
        </authorList>
    </citation>
    <scope>NUCLEOTIDE SEQUENCE</scope>
</reference>